<dbReference type="InterPro" id="IPR004143">
    <property type="entry name" value="BPL_LPL_catalytic"/>
</dbReference>
<dbReference type="EMBL" id="JGYN01000039">
    <property type="protein sequence ID" value="KFI46526.1"/>
    <property type="molecule type" value="Genomic_DNA"/>
</dbReference>
<dbReference type="GO" id="GO:0004077">
    <property type="term" value="F:biotin--[biotin carboxyl-carrier protein] ligase activity"/>
    <property type="evidence" value="ECO:0007669"/>
    <property type="project" value="InterPro"/>
</dbReference>
<dbReference type="Pfam" id="PF03099">
    <property type="entry name" value="BPL_LplA_LipB"/>
    <property type="match status" value="1"/>
</dbReference>
<dbReference type="AlphaFoldDB" id="A0A086ZJ26"/>
<dbReference type="RefSeq" id="WP_033493475.1">
    <property type="nucleotide sequence ID" value="NZ_JDUU01000009.1"/>
</dbReference>
<evidence type="ECO:0000256" key="1">
    <source>
        <dbReference type="ARBA" id="ARBA00022598"/>
    </source>
</evidence>
<gene>
    <name evidence="3" type="ORF">BBIA_2483</name>
</gene>
<dbReference type="InterPro" id="IPR045864">
    <property type="entry name" value="aa-tRNA-synth_II/BPL/LPL"/>
</dbReference>
<dbReference type="eggNOG" id="COG0340">
    <property type="taxonomic scope" value="Bacteria"/>
</dbReference>
<sequence>MISMLKIAQPRLDATERVADKTVTFAEIDSTHAQARRMIAAGDIAHDADHGISISVVAADSQTNGLARFGRPWISNPGHSFTMSFIAVIPRTIAEDELINGWLSMIAGLATLDALENTLDECGAHSFYPDCGFKLKWPNDVYCHGLKLGGTFTEPVPLPDDDVSVAVVFSIGVNLMMPADRLPTAQSTSLQMHFAPLPPIETLRDMIASRLVESLRTRLEAFVEMPIVQASRLRSEMRHVCWMMGREIEAQLIDGSEVHGTVVALNDDASISVRLESGDTQDLLASEVGVLS</sequence>
<evidence type="ECO:0000313" key="3">
    <source>
        <dbReference type="EMBL" id="KFI46526.1"/>
    </source>
</evidence>
<evidence type="ECO:0000313" key="4">
    <source>
        <dbReference type="Proteomes" id="UP000029108"/>
    </source>
</evidence>
<keyword evidence="1 3" id="KW-0436">Ligase</keyword>
<evidence type="ECO:0000259" key="2">
    <source>
        <dbReference type="Pfam" id="PF03099"/>
    </source>
</evidence>
<name>A0A086ZJ26_9BIFI</name>
<dbReference type="InterPro" id="IPR004408">
    <property type="entry name" value="Biotin_CoA_COase_ligase"/>
</dbReference>
<reference evidence="3 4" key="1">
    <citation type="submission" date="2014-03" db="EMBL/GenBank/DDBJ databases">
        <title>Genomics of Bifidobacteria.</title>
        <authorList>
            <person name="Ventura M."/>
            <person name="Milani C."/>
            <person name="Lugli G.A."/>
        </authorList>
    </citation>
    <scope>NUCLEOTIDE SEQUENCE [LARGE SCALE GENOMIC DNA]</scope>
    <source>
        <strain evidence="3 4">DSM 23969</strain>
    </source>
</reference>
<protein>
    <submittedName>
        <fullName evidence="3">Biotin-(Acetyl-CoA carboxylase) ligase domain-containing protein</fullName>
    </submittedName>
</protein>
<dbReference type="SUPFAM" id="SSF55681">
    <property type="entry name" value="Class II aaRS and biotin synthetases"/>
    <property type="match status" value="1"/>
</dbReference>
<dbReference type="PANTHER" id="PTHR12835">
    <property type="entry name" value="BIOTIN PROTEIN LIGASE"/>
    <property type="match status" value="1"/>
</dbReference>
<organism evidence="3 4">
    <name type="scientific">Bifidobacterium biavatii DSM 23969</name>
    <dbReference type="NCBI Taxonomy" id="1437608"/>
    <lineage>
        <taxon>Bacteria</taxon>
        <taxon>Bacillati</taxon>
        <taxon>Actinomycetota</taxon>
        <taxon>Actinomycetes</taxon>
        <taxon>Bifidobacteriales</taxon>
        <taxon>Bifidobacteriaceae</taxon>
        <taxon>Bifidobacterium</taxon>
    </lineage>
</organism>
<feature type="domain" description="BPL/LPL catalytic" evidence="2">
    <location>
        <begin position="55"/>
        <end position="155"/>
    </location>
</feature>
<accession>A0A086ZJ26</accession>
<dbReference type="Proteomes" id="UP000029108">
    <property type="component" value="Unassembled WGS sequence"/>
</dbReference>
<dbReference type="PANTHER" id="PTHR12835:SF5">
    <property type="entry name" value="BIOTIN--PROTEIN LIGASE"/>
    <property type="match status" value="1"/>
</dbReference>
<dbReference type="Gene3D" id="3.30.930.10">
    <property type="entry name" value="Bira Bifunctional Protein, Domain 2"/>
    <property type="match status" value="1"/>
</dbReference>
<comment type="caution">
    <text evidence="3">The sequence shown here is derived from an EMBL/GenBank/DDBJ whole genome shotgun (WGS) entry which is preliminary data.</text>
</comment>
<dbReference type="STRING" id="1437608.GCA_000771645_02613"/>
<keyword evidence="4" id="KW-1185">Reference proteome</keyword>
<dbReference type="GO" id="GO:0005737">
    <property type="term" value="C:cytoplasm"/>
    <property type="evidence" value="ECO:0007669"/>
    <property type="project" value="TreeGrafter"/>
</dbReference>
<dbReference type="OrthoDB" id="9807064at2"/>
<proteinExistence type="predicted"/>
<dbReference type="CDD" id="cd16442">
    <property type="entry name" value="BPL"/>
    <property type="match status" value="1"/>
</dbReference>